<organism evidence="1 2">
    <name type="scientific">Lactuca saligna</name>
    <name type="common">Willowleaf lettuce</name>
    <dbReference type="NCBI Taxonomy" id="75948"/>
    <lineage>
        <taxon>Eukaryota</taxon>
        <taxon>Viridiplantae</taxon>
        <taxon>Streptophyta</taxon>
        <taxon>Embryophyta</taxon>
        <taxon>Tracheophyta</taxon>
        <taxon>Spermatophyta</taxon>
        <taxon>Magnoliopsida</taxon>
        <taxon>eudicotyledons</taxon>
        <taxon>Gunneridae</taxon>
        <taxon>Pentapetalae</taxon>
        <taxon>asterids</taxon>
        <taxon>campanulids</taxon>
        <taxon>Asterales</taxon>
        <taxon>Asteraceae</taxon>
        <taxon>Cichorioideae</taxon>
        <taxon>Cichorieae</taxon>
        <taxon>Lactucinae</taxon>
        <taxon>Lactuca</taxon>
    </lineage>
</organism>
<reference evidence="1" key="1">
    <citation type="submission" date="2023-04" db="EMBL/GenBank/DDBJ databases">
        <authorList>
            <person name="Vijverberg K."/>
            <person name="Xiong W."/>
            <person name="Schranz E."/>
        </authorList>
    </citation>
    <scope>NUCLEOTIDE SEQUENCE</scope>
</reference>
<sequence length="178" mass="20311">MLLPSSTILLTYNNILNQPITTIFPSQLTEGEKSIFDKDEDDVMDDTRSYNLVSGIEVDVLLKSQEHRLKYEIIDLHEVENVRHVLFVEEVKKVENSMNLKVESLKSTLLKEVTNFEQSHESLLTKLDVVIEAIHKLVEKFTSFLTKDAQVFTKMKDFSASLKDSISKLESSSKSSIS</sequence>
<protein>
    <submittedName>
        <fullName evidence="1">Uncharacterized protein</fullName>
    </submittedName>
</protein>
<dbReference type="Proteomes" id="UP001177003">
    <property type="component" value="Chromosome 7"/>
</dbReference>
<proteinExistence type="predicted"/>
<dbReference type="AlphaFoldDB" id="A0AA36EEK4"/>
<keyword evidence="2" id="KW-1185">Reference proteome</keyword>
<name>A0AA36EEK4_LACSI</name>
<accession>A0AA36EEK4</accession>
<dbReference type="EMBL" id="OX465083">
    <property type="protein sequence ID" value="CAI9293606.1"/>
    <property type="molecule type" value="Genomic_DNA"/>
</dbReference>
<evidence type="ECO:0000313" key="1">
    <source>
        <dbReference type="EMBL" id="CAI9293606.1"/>
    </source>
</evidence>
<gene>
    <name evidence="1" type="ORF">LSALG_LOCUS32627</name>
</gene>
<evidence type="ECO:0000313" key="2">
    <source>
        <dbReference type="Proteomes" id="UP001177003"/>
    </source>
</evidence>